<dbReference type="GO" id="GO:0006275">
    <property type="term" value="P:regulation of DNA replication"/>
    <property type="evidence" value="ECO:0007669"/>
    <property type="project" value="UniProtKB-UniRule"/>
</dbReference>
<feature type="cross-link" description="Glycyl lysine isopeptide (Lys-Gly) (interchain with G-Cter in SUMO)" evidence="14">
    <location>
        <position position="294"/>
    </location>
</feature>
<keyword evidence="6 14" id="KW-0597">Phosphoprotein</keyword>
<dbReference type="InterPro" id="IPR001866">
    <property type="entry name" value="PPV_E2_N"/>
</dbReference>
<accession>A0A224ARG8</accession>
<keyword evidence="4 14" id="KW-1017">Isopeptide bond</keyword>
<dbReference type="EMBL" id="LC270059">
    <property type="protein sequence ID" value="BBA19841.1"/>
    <property type="molecule type" value="Genomic_DNA"/>
</dbReference>
<reference evidence="18" key="1">
    <citation type="submission" date="2017-05" db="EMBL/GenBank/DDBJ databases">
        <title>Whole-genome analysis of human papillomavirus genotypes 52 and 58 isolated from Japanese women with cervical intraepithelial neoplasia and invasive cervical cancer.</title>
        <authorList>
            <person name="Tenjimbayashi Y."/>
            <person name="Onuki M."/>
            <person name="Hirose Y."/>
            <person name="Iwata T."/>
            <person name="Matsumoto K."/>
            <person name="Kukimoto I."/>
        </authorList>
    </citation>
    <scope>NUCLEOTIDE SEQUENCE</scope>
    <source>
        <strain evidence="18">K0044</strain>
    </source>
</reference>
<evidence type="ECO:0000256" key="7">
    <source>
        <dbReference type="ARBA" id="ARBA00022562"/>
    </source>
</evidence>
<evidence type="ECO:0000256" key="1">
    <source>
        <dbReference type="ARBA" id="ARBA00004147"/>
    </source>
</evidence>
<keyword evidence="5 14" id="KW-0244">Early protein</keyword>
<comment type="similarity">
    <text evidence="2">Belongs to the papillomaviridae E8^E2C protein family.</text>
</comment>
<dbReference type="InterPro" id="IPR012677">
    <property type="entry name" value="Nucleotide-bd_a/b_plait_sf"/>
</dbReference>
<sequence>MESIPARLNAVQEKILDLYEADSNDLNAQIEHWKLTRMECVLFYKAKELGITHIGHQVVPPMAVSKAKACQAIELQLALEALNKTQYSTDGWTLQQTSLEMWRAEPQKYFKKHGYTITVQYDNDKNNTMDYTNWKEIYLLGECECTIVEGQVDYYGLYYWCDGEKIYFVKFSNDAKQYCGTGVWEVHVGGQVIVCPASVSSNEVSTTETAVHLCTETSKTSALSVGAKDTHLQPPQKRRRPDVTDSRNTKYPNNLLRGQQSVDSTTQGLVTATECTNKGRVAHTTCTAPIIHLKGDPNSLKCLRYRVKTHKSLYVQISSTWHWTSNECTNNKLGIVTITYSDETQRQQFLKTVKIPNTVQVIQGVMSL</sequence>
<dbReference type="Pfam" id="PF00508">
    <property type="entry name" value="PPV_E2_N"/>
    <property type="match status" value="1"/>
</dbReference>
<dbReference type="InterPro" id="IPR035975">
    <property type="entry name" value="E2/EBNA1_C_sf"/>
</dbReference>
<comment type="PTM">
    <text evidence="14">Sumoylation plays a regulatory role in E2 transcriptional activity.</text>
</comment>
<dbReference type="Gene3D" id="1.10.287.30">
    <property type="entry name" value="E2 (early) protein, N terminal domain, subdomain 1"/>
    <property type="match status" value="1"/>
</dbReference>
<feature type="domain" description="Papillomavirus E2 N-terminal" evidence="16">
    <location>
        <begin position="1"/>
        <end position="196"/>
    </location>
</feature>
<protein>
    <recommendedName>
        <fullName evidence="14">Regulatory protein E2</fullName>
    </recommendedName>
</protein>
<evidence type="ECO:0000256" key="12">
    <source>
        <dbReference type="ARBA" id="ARBA00023159"/>
    </source>
</evidence>
<organism evidence="18">
    <name type="scientific">Human papillomavirus 52</name>
    <dbReference type="NCBI Taxonomy" id="10618"/>
    <lineage>
        <taxon>Viruses</taxon>
        <taxon>Monodnaviria</taxon>
        <taxon>Shotokuvirae</taxon>
        <taxon>Cossaviricota</taxon>
        <taxon>Papovaviricetes</taxon>
        <taxon>Zurhausenvirales</taxon>
        <taxon>Papillomaviridae</taxon>
        <taxon>Firstpapillomavirinae</taxon>
        <taxon>Alphapapillomavirus</taxon>
        <taxon>Alphapapillomavirus 9</taxon>
    </lineage>
</organism>
<evidence type="ECO:0000256" key="8">
    <source>
        <dbReference type="ARBA" id="ARBA00022705"/>
    </source>
</evidence>
<evidence type="ECO:0000256" key="5">
    <source>
        <dbReference type="ARBA" id="ARBA00022518"/>
    </source>
</evidence>
<name>A0A224ARG8_HPV52</name>
<evidence type="ECO:0000256" key="3">
    <source>
        <dbReference type="ARBA" id="ARBA00022491"/>
    </source>
</evidence>
<dbReference type="GO" id="GO:0003677">
    <property type="term" value="F:DNA binding"/>
    <property type="evidence" value="ECO:0007669"/>
    <property type="project" value="UniProtKB-UniRule"/>
</dbReference>
<dbReference type="EMBL" id="LR861864">
    <property type="protein sequence ID" value="CAD1807207.1"/>
    <property type="molecule type" value="Genomic_DNA"/>
</dbReference>
<dbReference type="EMBL" id="LR861932">
    <property type="protein sequence ID" value="CAD1807698.1"/>
    <property type="molecule type" value="Genomic_DNA"/>
</dbReference>
<feature type="region of interest" description="DNA-binding domain" evidence="14">
    <location>
        <begin position="287"/>
        <end position="368"/>
    </location>
</feature>
<dbReference type="InterPro" id="IPR036050">
    <property type="entry name" value="Regulatory_protein_E2_N"/>
</dbReference>
<evidence type="ECO:0000256" key="11">
    <source>
        <dbReference type="ARBA" id="ARBA00023125"/>
    </source>
</evidence>
<gene>
    <name evidence="14 18" type="primary">E2</name>
</gene>
<evidence type="ECO:0000313" key="20">
    <source>
        <dbReference type="EMBL" id="CAD1807698.1"/>
    </source>
</evidence>
<comment type="similarity">
    <text evidence="14">Belongs to the papillomaviridae E2 protein family.</text>
</comment>
<keyword evidence="11 14" id="KW-0238">DNA-binding</keyword>
<evidence type="ECO:0000259" key="16">
    <source>
        <dbReference type="Pfam" id="PF00508"/>
    </source>
</evidence>
<dbReference type="Pfam" id="PF00511">
    <property type="entry name" value="PPV_E2_C"/>
    <property type="match status" value="1"/>
</dbReference>
<evidence type="ECO:0000256" key="9">
    <source>
        <dbReference type="ARBA" id="ARBA00022843"/>
    </source>
</evidence>
<evidence type="ECO:0000256" key="15">
    <source>
        <dbReference type="SAM" id="MobiDB-lite"/>
    </source>
</evidence>
<evidence type="ECO:0000256" key="4">
    <source>
        <dbReference type="ARBA" id="ARBA00022499"/>
    </source>
</evidence>
<keyword evidence="13 14" id="KW-0804">Transcription</keyword>
<evidence type="ECO:0000313" key="18">
    <source>
        <dbReference type="EMBL" id="BBA19841.1"/>
    </source>
</evidence>
<dbReference type="HAMAP" id="MF_04001">
    <property type="entry name" value="PPV_E2"/>
    <property type="match status" value="1"/>
</dbReference>
<reference evidence="19" key="2">
    <citation type="submission" date="2020-07" db="EMBL/GenBank/DDBJ databases">
        <authorList>
            <person name="Wienecke-Baldacchino K A."/>
        </authorList>
    </citation>
    <scope>NUCLEOTIDE SEQUENCE</scope>
    <source>
        <strain evidence="19">LNS3145182_HPV52</strain>
        <strain evidence="20">LNS5859951_HPV52</strain>
    </source>
</reference>
<keyword evidence="3 14" id="KW-0678">Repressor</keyword>
<dbReference type="GO" id="GO:0039693">
    <property type="term" value="P:viral DNA genome replication"/>
    <property type="evidence" value="ECO:0007669"/>
    <property type="project" value="UniProtKB-UniRule"/>
</dbReference>
<proteinExistence type="inferred from homology"/>
<comment type="PTM">
    <text evidence="14">Phosphorylated.</text>
</comment>
<feature type="region of interest" description="Disordered" evidence="15">
    <location>
        <begin position="225"/>
        <end position="255"/>
    </location>
</feature>
<comment type="subunit">
    <text evidence="14">Binds DNA as homodimer. Interacts with protein E1; this interaction greatly increases E1 DNA-binding activity. Interacts with protein L1; this interaction enhances E2-dependent replication and transcription activation. Interacts with protein L2; this interaction inhibits E2 transcriptional activity but not DNA replication function E2. Interacts with protein E7; this interaction inhibits E7 oncogenic activity. Interacts with host TAF1; this interaction modulates E2-dependent transcriptional regulation. Interacts with host BRD4; this interaction mediates E2 transcriptional activation function. Additionally, the interaction with host BRD4 on mitotic chromosomes mediates tethering of the viral genome. Interacts with host TOPBP1; this interaction is required for optimal viral DNA replication.</text>
</comment>
<evidence type="ECO:0000256" key="10">
    <source>
        <dbReference type="ARBA" id="ARBA00023015"/>
    </source>
</evidence>
<evidence type="ECO:0000256" key="13">
    <source>
        <dbReference type="ARBA" id="ARBA00023163"/>
    </source>
</evidence>
<comment type="subcellular location">
    <subcellularLocation>
        <location evidence="1 14">Host nucleus</location>
    </subcellularLocation>
</comment>
<dbReference type="GO" id="GO:0003700">
    <property type="term" value="F:DNA-binding transcription factor activity"/>
    <property type="evidence" value="ECO:0007669"/>
    <property type="project" value="UniProtKB-UniRule"/>
</dbReference>
<keyword evidence="12 14" id="KW-0010">Activator</keyword>
<comment type="function">
    <text evidence="14">Plays a role in the initiation of viral DNA replication. A dimer of E2 interacts with a dimer of E1 in order to improve specificity of E1 DNA binding activity. Once the complex recognizes and binds DNA at specific sites, the E2 dimer is removed from DNA. E2 also regulates viral transcription through binding to the E2RE response element (5'-ACCNNNNNNGGT-3') present in multiple copies in the regulatory regions of the viral genome. Activates or represses transcription depending on E2RE's position with regards to proximal promoter elements including the TATA-box. Repression occurs by sterically hindering the assembly of the transcription initiation complex.</text>
</comment>
<keyword evidence="10 14" id="KW-0805">Transcription regulation</keyword>
<feature type="domain" description="Papillomavirus E2 C-terminal" evidence="17">
    <location>
        <begin position="289"/>
        <end position="366"/>
    </location>
</feature>
<keyword evidence="9 14" id="KW-0832">Ubl conjugation</keyword>
<dbReference type="Gene3D" id="3.30.70.330">
    <property type="match status" value="1"/>
</dbReference>
<dbReference type="SUPFAM" id="SSF51332">
    <property type="entry name" value="E2 regulatory, transactivation domain"/>
    <property type="match status" value="1"/>
</dbReference>
<dbReference type="GO" id="GO:0006260">
    <property type="term" value="P:DNA replication"/>
    <property type="evidence" value="ECO:0007669"/>
    <property type="project" value="UniProtKB-KW"/>
</dbReference>
<dbReference type="InterPro" id="IPR042504">
    <property type="entry name" value="Regulatory_protein_E2_N_2"/>
</dbReference>
<dbReference type="Gene3D" id="2.170.200.10">
    <property type="entry name" value="Papillomavirus E2 early protein domain"/>
    <property type="match status" value="1"/>
</dbReference>
<keyword evidence="7 14" id="KW-1048">Host nucleus</keyword>
<evidence type="ECO:0000256" key="2">
    <source>
        <dbReference type="ARBA" id="ARBA00007794"/>
    </source>
</evidence>
<dbReference type="GO" id="GO:0000166">
    <property type="term" value="F:nucleotide binding"/>
    <property type="evidence" value="ECO:0007669"/>
    <property type="project" value="UniProtKB-UniRule"/>
</dbReference>
<dbReference type="GO" id="GO:0006351">
    <property type="term" value="P:DNA-templated transcription"/>
    <property type="evidence" value="ECO:0007669"/>
    <property type="project" value="UniProtKB-UniRule"/>
</dbReference>
<dbReference type="InterPro" id="IPR000427">
    <property type="entry name" value="Papillomavirus_E2_C"/>
</dbReference>
<feature type="region of interest" description="Transactivation domain" evidence="14">
    <location>
        <begin position="1"/>
        <end position="200"/>
    </location>
</feature>
<dbReference type="SUPFAM" id="SSF54957">
    <property type="entry name" value="Viral DNA-binding domain"/>
    <property type="match status" value="1"/>
</dbReference>
<evidence type="ECO:0000259" key="17">
    <source>
        <dbReference type="Pfam" id="PF00511"/>
    </source>
</evidence>
<dbReference type="GO" id="GO:0042025">
    <property type="term" value="C:host cell nucleus"/>
    <property type="evidence" value="ECO:0007669"/>
    <property type="project" value="UniProtKB-SubCell"/>
</dbReference>
<evidence type="ECO:0000256" key="14">
    <source>
        <dbReference type="HAMAP-Rule" id="MF_04001"/>
    </source>
</evidence>
<evidence type="ECO:0000256" key="6">
    <source>
        <dbReference type="ARBA" id="ARBA00022553"/>
    </source>
</evidence>
<dbReference type="InterPro" id="IPR042503">
    <property type="entry name" value="Regulatory_protein_E2_N_1"/>
</dbReference>
<keyword evidence="8 14" id="KW-0235">DNA replication</keyword>
<dbReference type="InterPro" id="IPR033668">
    <property type="entry name" value="Reg_prot_E2"/>
</dbReference>
<evidence type="ECO:0000313" key="19">
    <source>
        <dbReference type="EMBL" id="CAD1807207.1"/>
    </source>
</evidence>
<organismHost>
    <name type="scientific">Homo sapiens</name>
    <name type="common">Human</name>
    <dbReference type="NCBI Taxonomy" id="9606"/>
</organismHost>